<protein>
    <submittedName>
        <fullName evidence="2">Uncharacterized protein</fullName>
    </submittedName>
</protein>
<reference evidence="2 3" key="1">
    <citation type="submission" date="2019-09" db="EMBL/GenBank/DDBJ databases">
        <title>Genomic diversity of phyloplane-associated Pantoea species in Pakistan cotton crop.</title>
        <authorList>
            <person name="Tufail M.R."/>
            <person name="Cook D.R."/>
        </authorList>
    </citation>
    <scope>NUCLEOTIDE SEQUENCE [LARGE SCALE GENOMIC DNA]</scope>
    <source>
        <strain evidence="2 3">B_8</strain>
    </source>
</reference>
<comment type="caution">
    <text evidence="2">The sequence shown here is derived from an EMBL/GenBank/DDBJ whole genome shotgun (WGS) entry which is preliminary data.</text>
</comment>
<keyword evidence="3" id="KW-1185">Reference proteome</keyword>
<accession>A0AB34CL34</accession>
<name>A0AB34CL34_9GAMM</name>
<dbReference type="AlphaFoldDB" id="A0AB34CL34"/>
<keyword evidence="1" id="KW-0812">Transmembrane</keyword>
<feature type="transmembrane region" description="Helical" evidence="1">
    <location>
        <begin position="38"/>
        <end position="59"/>
    </location>
</feature>
<evidence type="ECO:0000313" key="3">
    <source>
        <dbReference type="Proteomes" id="UP000324255"/>
    </source>
</evidence>
<sequence>MKDYLKACWQLWLDMWFLNVGYSAFTLLMWHFAAGFSWSVSLVVLATLLVYVTFIPEALCRLERRLRR</sequence>
<evidence type="ECO:0000256" key="1">
    <source>
        <dbReference type="SAM" id="Phobius"/>
    </source>
</evidence>
<gene>
    <name evidence="2" type="ORF">F3I20_07185</name>
</gene>
<feature type="transmembrane region" description="Helical" evidence="1">
    <location>
        <begin position="12"/>
        <end position="32"/>
    </location>
</feature>
<dbReference type="Proteomes" id="UP000324255">
    <property type="component" value="Unassembled WGS sequence"/>
</dbReference>
<organism evidence="2 3">
    <name type="scientific">Candidatus Pantoea gossypiicola</name>
    <dbReference type="NCBI Taxonomy" id="2608008"/>
    <lineage>
        <taxon>Bacteria</taxon>
        <taxon>Pseudomonadati</taxon>
        <taxon>Pseudomonadota</taxon>
        <taxon>Gammaproteobacteria</taxon>
        <taxon>Enterobacterales</taxon>
        <taxon>Erwiniaceae</taxon>
        <taxon>Pantoea</taxon>
    </lineage>
</organism>
<dbReference type="RefSeq" id="WP_150037365.1">
    <property type="nucleotide sequence ID" value="NZ_VWVM01000004.1"/>
</dbReference>
<evidence type="ECO:0000313" key="2">
    <source>
        <dbReference type="EMBL" id="KAA6126836.1"/>
    </source>
</evidence>
<keyword evidence="1" id="KW-0472">Membrane</keyword>
<keyword evidence="1" id="KW-1133">Transmembrane helix</keyword>
<proteinExistence type="predicted"/>
<dbReference type="EMBL" id="VWVM01000004">
    <property type="protein sequence ID" value="KAA6126836.1"/>
    <property type="molecule type" value="Genomic_DNA"/>
</dbReference>